<name>A0A316GYT7_9RHOB</name>
<keyword evidence="1" id="KW-0812">Transmembrane</keyword>
<organism evidence="2 3">
    <name type="scientific">Roseicyclus mahoneyensis</name>
    <dbReference type="NCBI Taxonomy" id="164332"/>
    <lineage>
        <taxon>Bacteria</taxon>
        <taxon>Pseudomonadati</taxon>
        <taxon>Pseudomonadota</taxon>
        <taxon>Alphaproteobacteria</taxon>
        <taxon>Rhodobacterales</taxon>
        <taxon>Roseobacteraceae</taxon>
        <taxon>Roseicyclus</taxon>
    </lineage>
</organism>
<comment type="caution">
    <text evidence="2">The sequence shown here is derived from an EMBL/GenBank/DDBJ whole genome shotgun (WGS) entry which is preliminary data.</text>
</comment>
<sequence length="166" mass="17156">MIVAALIIWTIVAALAVMVFRKQGRPGLVAAGEMGFQQGRALAIRLPLAILAASFLMQVLPVDALVPYIGPQSGVSGILIASVMGGLLPGGPMTSFPIALVILQGGAGLPQIVALITGWSVFALHRVLAYEAPIMGWRFAALRLVASLLLPLASGLLAQGMLALLP</sequence>
<dbReference type="RefSeq" id="WP_109668637.1">
    <property type="nucleotide sequence ID" value="NZ_QGGW01000005.1"/>
</dbReference>
<feature type="transmembrane region" description="Helical" evidence="1">
    <location>
        <begin position="45"/>
        <end position="66"/>
    </location>
</feature>
<dbReference type="Proteomes" id="UP000245708">
    <property type="component" value="Unassembled WGS sequence"/>
</dbReference>
<dbReference type="EMBL" id="QGGW01000005">
    <property type="protein sequence ID" value="PWK60285.1"/>
    <property type="molecule type" value="Genomic_DNA"/>
</dbReference>
<protein>
    <recommendedName>
        <fullName evidence="4">Permease</fullName>
    </recommendedName>
</protein>
<dbReference type="AlphaFoldDB" id="A0A316GYT7"/>
<keyword evidence="1" id="KW-1133">Transmembrane helix</keyword>
<evidence type="ECO:0008006" key="4">
    <source>
        <dbReference type="Google" id="ProtNLM"/>
    </source>
</evidence>
<gene>
    <name evidence="2" type="ORF">C7455_105270</name>
</gene>
<evidence type="ECO:0000313" key="3">
    <source>
        <dbReference type="Proteomes" id="UP000245708"/>
    </source>
</evidence>
<keyword evidence="3" id="KW-1185">Reference proteome</keyword>
<evidence type="ECO:0000256" key="1">
    <source>
        <dbReference type="SAM" id="Phobius"/>
    </source>
</evidence>
<accession>A0A316GYT7</accession>
<feature type="transmembrane region" description="Helical" evidence="1">
    <location>
        <begin position="109"/>
        <end position="128"/>
    </location>
</feature>
<keyword evidence="1" id="KW-0472">Membrane</keyword>
<feature type="transmembrane region" description="Helical" evidence="1">
    <location>
        <begin position="140"/>
        <end position="165"/>
    </location>
</feature>
<proteinExistence type="predicted"/>
<dbReference type="OrthoDB" id="5797386at2"/>
<reference evidence="2 3" key="1">
    <citation type="submission" date="2018-05" db="EMBL/GenBank/DDBJ databases">
        <title>Genomic Encyclopedia of Type Strains, Phase IV (KMG-IV): sequencing the most valuable type-strain genomes for metagenomic binning, comparative biology and taxonomic classification.</title>
        <authorList>
            <person name="Goeker M."/>
        </authorList>
    </citation>
    <scope>NUCLEOTIDE SEQUENCE [LARGE SCALE GENOMIC DNA]</scope>
    <source>
        <strain evidence="2 3">DSM 16097</strain>
    </source>
</reference>
<evidence type="ECO:0000313" key="2">
    <source>
        <dbReference type="EMBL" id="PWK60285.1"/>
    </source>
</evidence>